<gene>
    <name evidence="6" type="primary">rex2</name>
    <name evidence="6" type="ORF">MPSI1_002919</name>
</gene>
<keyword evidence="2" id="KW-0540">Nuclease</keyword>
<dbReference type="Proteomes" id="UP001214628">
    <property type="component" value="Chromosome 4"/>
</dbReference>
<dbReference type="InterPro" id="IPR022894">
    <property type="entry name" value="Oligoribonuclease"/>
</dbReference>
<dbReference type="AlphaFoldDB" id="A0AAF0F7S9"/>
<protein>
    <submittedName>
        <fullName evidence="6">Phosphatidylinositol 3,4,5-trisphosphate-dependent Rac exchanger 2 protein</fullName>
    </submittedName>
</protein>
<dbReference type="InterPro" id="IPR036397">
    <property type="entry name" value="RNaseH_sf"/>
</dbReference>
<dbReference type="PANTHER" id="PTHR11046">
    <property type="entry name" value="OLIGORIBONUCLEASE, MITOCHONDRIAL"/>
    <property type="match status" value="1"/>
</dbReference>
<dbReference type="InterPro" id="IPR013520">
    <property type="entry name" value="Ribonucl_H"/>
</dbReference>
<reference evidence="6" key="1">
    <citation type="submission" date="2023-02" db="EMBL/GenBank/DDBJ databases">
        <title>Mating type loci evolution in Malassezia.</title>
        <authorList>
            <person name="Coelho M.A."/>
        </authorList>
    </citation>
    <scope>NUCLEOTIDE SEQUENCE</scope>
    <source>
        <strain evidence="6">CBS 14136</strain>
    </source>
</reference>
<evidence type="ECO:0000313" key="7">
    <source>
        <dbReference type="Proteomes" id="UP001214628"/>
    </source>
</evidence>
<evidence type="ECO:0000256" key="1">
    <source>
        <dbReference type="ARBA" id="ARBA00009921"/>
    </source>
</evidence>
<keyword evidence="3" id="KW-0378">Hydrolase</keyword>
<proteinExistence type="inferred from homology"/>
<evidence type="ECO:0000256" key="2">
    <source>
        <dbReference type="ARBA" id="ARBA00022722"/>
    </source>
</evidence>
<name>A0AAF0F7S9_9BASI</name>
<dbReference type="NCBIfam" id="NF003765">
    <property type="entry name" value="PRK05359.1"/>
    <property type="match status" value="1"/>
</dbReference>
<organism evidence="6 7">
    <name type="scientific">Malassezia psittaci</name>
    <dbReference type="NCBI Taxonomy" id="1821823"/>
    <lineage>
        <taxon>Eukaryota</taxon>
        <taxon>Fungi</taxon>
        <taxon>Dikarya</taxon>
        <taxon>Basidiomycota</taxon>
        <taxon>Ustilaginomycotina</taxon>
        <taxon>Malasseziomycetes</taxon>
        <taxon>Malasseziales</taxon>
        <taxon>Malasseziaceae</taxon>
        <taxon>Malassezia</taxon>
    </lineage>
</organism>
<dbReference type="SMART" id="SM00479">
    <property type="entry name" value="EXOIII"/>
    <property type="match status" value="1"/>
</dbReference>
<dbReference type="GO" id="GO:0005739">
    <property type="term" value="C:mitochondrion"/>
    <property type="evidence" value="ECO:0007669"/>
    <property type="project" value="TreeGrafter"/>
</dbReference>
<dbReference type="Gene3D" id="3.30.420.10">
    <property type="entry name" value="Ribonuclease H-like superfamily/Ribonuclease H"/>
    <property type="match status" value="1"/>
</dbReference>
<dbReference type="EMBL" id="CP118378">
    <property type="protein sequence ID" value="WFD44253.1"/>
    <property type="molecule type" value="Genomic_DNA"/>
</dbReference>
<dbReference type="SUPFAM" id="SSF53098">
    <property type="entry name" value="Ribonuclease H-like"/>
    <property type="match status" value="1"/>
</dbReference>
<dbReference type="Pfam" id="PF00929">
    <property type="entry name" value="RNase_T"/>
    <property type="match status" value="1"/>
</dbReference>
<sequence>MTELKGNVRKLHNEDGPLVWIDCEMTGLSASHDELLEVACIITDGNLEPVDGGVSYVINSERQKLENMSEWCVKTHKDTGLYEECLAPSAHKLEWVRNAVMTYIIQHVPKQGTACLAGSTVHADKRFLEKFMPEIIDHLHYRIVDVSSIKELVRRWYGPQQVWPGREDRTRHRALDDIKGSIEGMHGADCRA</sequence>
<evidence type="ECO:0000259" key="5">
    <source>
        <dbReference type="SMART" id="SM00479"/>
    </source>
</evidence>
<evidence type="ECO:0000256" key="3">
    <source>
        <dbReference type="ARBA" id="ARBA00022801"/>
    </source>
</evidence>
<dbReference type="GO" id="GO:0003676">
    <property type="term" value="F:nucleic acid binding"/>
    <property type="evidence" value="ECO:0007669"/>
    <property type="project" value="InterPro"/>
</dbReference>
<dbReference type="GO" id="GO:0000175">
    <property type="term" value="F:3'-5'-RNA exonuclease activity"/>
    <property type="evidence" value="ECO:0007669"/>
    <property type="project" value="InterPro"/>
</dbReference>
<feature type="domain" description="Exonuclease" evidence="5">
    <location>
        <begin position="17"/>
        <end position="188"/>
    </location>
</feature>
<evidence type="ECO:0000313" key="6">
    <source>
        <dbReference type="EMBL" id="WFD44253.1"/>
    </source>
</evidence>
<keyword evidence="4" id="KW-0269">Exonuclease</keyword>
<dbReference type="PANTHER" id="PTHR11046:SF0">
    <property type="entry name" value="OLIGORIBONUCLEASE, MITOCHONDRIAL"/>
    <property type="match status" value="1"/>
</dbReference>
<accession>A0AAF0F7S9</accession>
<dbReference type="CDD" id="cd06135">
    <property type="entry name" value="Orn"/>
    <property type="match status" value="1"/>
</dbReference>
<evidence type="ECO:0000256" key="4">
    <source>
        <dbReference type="ARBA" id="ARBA00022839"/>
    </source>
</evidence>
<keyword evidence="7" id="KW-1185">Reference proteome</keyword>
<dbReference type="InterPro" id="IPR012337">
    <property type="entry name" value="RNaseH-like_sf"/>
</dbReference>
<comment type="similarity">
    <text evidence="1">Belongs to the oligoribonuclease family.</text>
</comment>